<dbReference type="SUPFAM" id="SSF46565">
    <property type="entry name" value="Chaperone J-domain"/>
    <property type="match status" value="1"/>
</dbReference>
<gene>
    <name evidence="3" type="ORF">ACD661_11515</name>
</gene>
<sequence length="340" mass="37548">MAIPSQILADLRLLGVPTNATSVDVMRAFRAAAKKHHPDKNSGNEVVAAEKMRELIKVCERLKAYFELNAQLPISASHEQDEAEQHYVTASKAYVKHVYASSSCLVPAQIELEEGIPLDEECTFYAACPFLAISLDYDPYAFEENMGSAKQRYFKLFVNLDKAKSHLKKSQSSMSLCGAVDFLRYDLKRYGYMASGIIYSFRGYPRVISECFARGGVEALIPLITAYHVEQLFALSGEQKKCFQTIQELSGASVEFGVLLKDFHEKTKLNGATVNVPFISKQIPIEIVEAYLDEKPAPLAIAAGANASAGNLAFFHRDDVSEPSASAPAELTPRIPFNQC</sequence>
<keyword evidence="4" id="KW-1185">Reference proteome</keyword>
<keyword evidence="1" id="KW-0143">Chaperone</keyword>
<comment type="caution">
    <text evidence="3">The sequence shown here is derived from an EMBL/GenBank/DDBJ whole genome shotgun (WGS) entry which is preliminary data.</text>
</comment>
<evidence type="ECO:0000313" key="4">
    <source>
        <dbReference type="Proteomes" id="UP001615550"/>
    </source>
</evidence>
<dbReference type="Gene3D" id="1.10.287.110">
    <property type="entry name" value="DnaJ domain"/>
    <property type="match status" value="1"/>
</dbReference>
<dbReference type="InterPro" id="IPR036869">
    <property type="entry name" value="J_dom_sf"/>
</dbReference>
<evidence type="ECO:0000259" key="2">
    <source>
        <dbReference type="PROSITE" id="PS50076"/>
    </source>
</evidence>
<evidence type="ECO:0000313" key="3">
    <source>
        <dbReference type="EMBL" id="MFJ1269185.1"/>
    </source>
</evidence>
<feature type="domain" description="J" evidence="2">
    <location>
        <begin position="9"/>
        <end position="84"/>
    </location>
</feature>
<evidence type="ECO:0000256" key="1">
    <source>
        <dbReference type="ARBA" id="ARBA00023186"/>
    </source>
</evidence>
<dbReference type="RefSeq" id="WP_400188008.1">
    <property type="nucleotide sequence ID" value="NZ_JBGORX010000004.1"/>
</dbReference>
<dbReference type="CDD" id="cd06257">
    <property type="entry name" value="DnaJ"/>
    <property type="match status" value="1"/>
</dbReference>
<dbReference type="Proteomes" id="UP001615550">
    <property type="component" value="Unassembled WGS sequence"/>
</dbReference>
<organism evidence="3 4">
    <name type="scientific">Legionella lytica</name>
    <dbReference type="NCBI Taxonomy" id="96232"/>
    <lineage>
        <taxon>Bacteria</taxon>
        <taxon>Pseudomonadati</taxon>
        <taxon>Pseudomonadota</taxon>
        <taxon>Gammaproteobacteria</taxon>
        <taxon>Legionellales</taxon>
        <taxon>Legionellaceae</taxon>
        <taxon>Legionella</taxon>
    </lineage>
</organism>
<dbReference type="Pfam" id="PF00226">
    <property type="entry name" value="DnaJ"/>
    <property type="match status" value="1"/>
</dbReference>
<protein>
    <submittedName>
        <fullName evidence="3">J domain-containing protein</fullName>
    </submittedName>
</protein>
<dbReference type="PROSITE" id="PS50076">
    <property type="entry name" value="DNAJ_2"/>
    <property type="match status" value="1"/>
</dbReference>
<dbReference type="InterPro" id="IPR001623">
    <property type="entry name" value="DnaJ_domain"/>
</dbReference>
<proteinExistence type="predicted"/>
<dbReference type="SMART" id="SM00271">
    <property type="entry name" value="DnaJ"/>
    <property type="match status" value="1"/>
</dbReference>
<reference evidence="3 4" key="1">
    <citation type="submission" date="2024-08" db="EMBL/GenBank/DDBJ databases">
        <title>Draft Genome Sequence of Legionella lytica strain DSB2004, Isolated From a Fire Sprinkler System.</title>
        <authorList>
            <person name="Everhart A.D."/>
            <person name="Kidane D.T."/>
            <person name="Farone A.L."/>
            <person name="Farone M.B."/>
        </authorList>
    </citation>
    <scope>NUCLEOTIDE SEQUENCE [LARGE SCALE GENOMIC DNA]</scope>
    <source>
        <strain evidence="3 4">DSB2004</strain>
    </source>
</reference>
<accession>A0ABW8DCD1</accession>
<dbReference type="EMBL" id="JBGORX010000004">
    <property type="protein sequence ID" value="MFJ1269185.1"/>
    <property type="molecule type" value="Genomic_DNA"/>
</dbReference>
<name>A0ABW8DCD1_9GAMM</name>